<dbReference type="Pfam" id="PF08284">
    <property type="entry name" value="RVP_2"/>
    <property type="match status" value="1"/>
</dbReference>
<keyword evidence="1" id="KW-0548">Nucleotidyltransferase</keyword>
<dbReference type="Proteomes" id="UP000245207">
    <property type="component" value="Unassembled WGS sequence"/>
</dbReference>
<evidence type="ECO:0000313" key="2">
    <source>
        <dbReference type="Proteomes" id="UP000245207"/>
    </source>
</evidence>
<sequence>MATRGQCLPPQHKAGGGVITPYALTKLIKDGETARNSVDSNDRLLSIPKNLKSRDFTGEEMRDLDMMISAKAGKAVEKDVEGKYSRNHFAFQMKNDGRTFVLGSYPEVDLDRNEKKENDEVKRMHEKGSSFVKTAKHDHERKEEAKVTPNVVTSILQVNSIPTYVLFDLGASMYFMSHDFSERLSTPLNKLPTPLEVEIADSKVVSVSNIYLDNDLEIDDCTFKIDLIPMMLGEFDVVVSMDWLSKYNANILCTQKIARVVNPSRREINIYGEKTKGELTFFL</sequence>
<keyword evidence="2" id="KW-1185">Reference proteome</keyword>
<dbReference type="OrthoDB" id="1751327at2759"/>
<accession>A0A2U1PI14</accession>
<dbReference type="GO" id="GO:0003964">
    <property type="term" value="F:RNA-directed DNA polymerase activity"/>
    <property type="evidence" value="ECO:0007669"/>
    <property type="project" value="UniProtKB-KW"/>
</dbReference>
<dbReference type="AlphaFoldDB" id="A0A2U1PI14"/>
<evidence type="ECO:0000313" key="1">
    <source>
        <dbReference type="EMBL" id="PWA85390.1"/>
    </source>
</evidence>
<keyword evidence="1" id="KW-0808">Transferase</keyword>
<protein>
    <submittedName>
        <fullName evidence="1">Reverse transcriptase domain-containing protein</fullName>
    </submittedName>
</protein>
<comment type="caution">
    <text evidence="1">The sequence shown here is derived from an EMBL/GenBank/DDBJ whole genome shotgun (WGS) entry which is preliminary data.</text>
</comment>
<dbReference type="PANTHER" id="PTHR15503:SF42">
    <property type="entry name" value="ZINC FINGER, CCHC-TYPE, RETROTRANSPOSON GAG DOMAIN, ASPARTIC PEPTIDASE DOMAIN PROTEIN-RELATED"/>
    <property type="match status" value="1"/>
</dbReference>
<gene>
    <name evidence="1" type="ORF">CTI12_AA150530</name>
</gene>
<dbReference type="EMBL" id="PKPP01001126">
    <property type="protein sequence ID" value="PWA85390.1"/>
    <property type="molecule type" value="Genomic_DNA"/>
</dbReference>
<proteinExistence type="predicted"/>
<dbReference type="PANTHER" id="PTHR15503">
    <property type="entry name" value="LDOC1 RELATED"/>
    <property type="match status" value="1"/>
</dbReference>
<reference evidence="1 2" key="1">
    <citation type="journal article" date="2018" name="Mol. Plant">
        <title>The genome of Artemisia annua provides insight into the evolution of Asteraceae family and artemisinin biosynthesis.</title>
        <authorList>
            <person name="Shen Q."/>
            <person name="Zhang L."/>
            <person name="Liao Z."/>
            <person name="Wang S."/>
            <person name="Yan T."/>
            <person name="Shi P."/>
            <person name="Liu M."/>
            <person name="Fu X."/>
            <person name="Pan Q."/>
            <person name="Wang Y."/>
            <person name="Lv Z."/>
            <person name="Lu X."/>
            <person name="Zhang F."/>
            <person name="Jiang W."/>
            <person name="Ma Y."/>
            <person name="Chen M."/>
            <person name="Hao X."/>
            <person name="Li L."/>
            <person name="Tang Y."/>
            <person name="Lv G."/>
            <person name="Zhou Y."/>
            <person name="Sun X."/>
            <person name="Brodelius P.E."/>
            <person name="Rose J.K.C."/>
            <person name="Tang K."/>
        </authorList>
    </citation>
    <scope>NUCLEOTIDE SEQUENCE [LARGE SCALE GENOMIC DNA]</scope>
    <source>
        <strain evidence="2">cv. Huhao1</strain>
        <tissue evidence="1">Leaf</tissue>
    </source>
</reference>
<organism evidence="1 2">
    <name type="scientific">Artemisia annua</name>
    <name type="common">Sweet wormwood</name>
    <dbReference type="NCBI Taxonomy" id="35608"/>
    <lineage>
        <taxon>Eukaryota</taxon>
        <taxon>Viridiplantae</taxon>
        <taxon>Streptophyta</taxon>
        <taxon>Embryophyta</taxon>
        <taxon>Tracheophyta</taxon>
        <taxon>Spermatophyta</taxon>
        <taxon>Magnoliopsida</taxon>
        <taxon>eudicotyledons</taxon>
        <taxon>Gunneridae</taxon>
        <taxon>Pentapetalae</taxon>
        <taxon>asterids</taxon>
        <taxon>campanulids</taxon>
        <taxon>Asterales</taxon>
        <taxon>Asteraceae</taxon>
        <taxon>Asteroideae</taxon>
        <taxon>Anthemideae</taxon>
        <taxon>Artemisiinae</taxon>
        <taxon>Artemisia</taxon>
    </lineage>
</organism>
<dbReference type="InterPro" id="IPR021109">
    <property type="entry name" value="Peptidase_aspartic_dom_sf"/>
</dbReference>
<dbReference type="Gene3D" id="2.40.70.10">
    <property type="entry name" value="Acid Proteases"/>
    <property type="match status" value="1"/>
</dbReference>
<dbReference type="InterPro" id="IPR032567">
    <property type="entry name" value="RTL1-rel"/>
</dbReference>
<dbReference type="CDD" id="cd00303">
    <property type="entry name" value="retropepsin_like"/>
    <property type="match status" value="1"/>
</dbReference>
<name>A0A2U1PI14_ARTAN</name>
<keyword evidence="1" id="KW-0695">RNA-directed DNA polymerase</keyword>